<dbReference type="RefSeq" id="WP_341467646.1">
    <property type="nucleotide sequence ID" value="NZ_CP128399.1"/>
</dbReference>
<dbReference type="AlphaFoldDB" id="A0A8T7M2Q9"/>
<evidence type="ECO:0000313" key="12">
    <source>
        <dbReference type="EMBL" id="NWJ46391.1"/>
    </source>
</evidence>
<comment type="subcellular location">
    <subcellularLocation>
        <location evidence="1">Membrane</location>
        <topology evidence="1">Multi-pass membrane protein</topology>
    </subcellularLocation>
</comment>
<evidence type="ECO:0000259" key="11">
    <source>
        <dbReference type="SMART" id="SM00756"/>
    </source>
</evidence>
<dbReference type="Proteomes" id="UP001431572">
    <property type="component" value="Chromosome 1"/>
</dbReference>
<keyword evidence="9" id="KW-0676">Redox-active center</keyword>
<proteinExistence type="inferred from homology"/>
<comment type="similarity">
    <text evidence="2">Belongs to the VKOR family.</text>
</comment>
<dbReference type="Gene3D" id="1.20.1440.130">
    <property type="entry name" value="VKOR domain"/>
    <property type="match status" value="1"/>
</dbReference>
<dbReference type="GO" id="GO:0016491">
    <property type="term" value="F:oxidoreductase activity"/>
    <property type="evidence" value="ECO:0007669"/>
    <property type="project" value="UniProtKB-KW"/>
</dbReference>
<organism evidence="12 14">
    <name type="scientific">Candidatus Chlorohelix allophototropha</name>
    <dbReference type="NCBI Taxonomy" id="3003348"/>
    <lineage>
        <taxon>Bacteria</taxon>
        <taxon>Bacillati</taxon>
        <taxon>Chloroflexota</taxon>
        <taxon>Chloroflexia</taxon>
        <taxon>Candidatus Chloroheliales</taxon>
        <taxon>Candidatus Chloroheliaceae</taxon>
        <taxon>Candidatus Chlorohelix</taxon>
    </lineage>
</organism>
<evidence type="ECO:0000313" key="13">
    <source>
        <dbReference type="EMBL" id="WJW65761.1"/>
    </source>
</evidence>
<dbReference type="EMBL" id="CP128399">
    <property type="protein sequence ID" value="WJW65761.1"/>
    <property type="molecule type" value="Genomic_DNA"/>
</dbReference>
<feature type="transmembrane region" description="Helical" evidence="10">
    <location>
        <begin position="68"/>
        <end position="90"/>
    </location>
</feature>
<dbReference type="InterPro" id="IPR044698">
    <property type="entry name" value="VKOR/LTO1"/>
</dbReference>
<keyword evidence="7 10" id="KW-0472">Membrane</keyword>
<gene>
    <name evidence="12" type="ORF">HXX08_10980</name>
    <name evidence="13" type="ORF">OZ401_001539</name>
</gene>
<evidence type="ECO:0000256" key="7">
    <source>
        <dbReference type="ARBA" id="ARBA00023136"/>
    </source>
</evidence>
<evidence type="ECO:0000256" key="1">
    <source>
        <dbReference type="ARBA" id="ARBA00004141"/>
    </source>
</evidence>
<reference evidence="12 14" key="1">
    <citation type="submission" date="2020-06" db="EMBL/GenBank/DDBJ databases">
        <title>Anoxygenic phototrophic Chloroflexota member uses a Type I reaction center.</title>
        <authorList>
            <person name="Tsuji J.M."/>
            <person name="Shaw N.A."/>
            <person name="Nagashima S."/>
            <person name="Venkiteswaran J."/>
            <person name="Schiff S.L."/>
            <person name="Hanada S."/>
            <person name="Tank M."/>
            <person name="Neufeld J.D."/>
        </authorList>
    </citation>
    <scope>NUCLEOTIDE SEQUENCE [LARGE SCALE GENOMIC DNA]</scope>
    <source>
        <strain evidence="12">L227-S17</strain>
    </source>
</reference>
<evidence type="ECO:0000256" key="10">
    <source>
        <dbReference type="SAM" id="Phobius"/>
    </source>
</evidence>
<reference evidence="13" key="2">
    <citation type="journal article" date="2024" name="Nature">
        <title>Anoxygenic phototroph of the Chloroflexota uses a type I reaction centre.</title>
        <authorList>
            <person name="Tsuji J.M."/>
            <person name="Shaw N.A."/>
            <person name="Nagashima S."/>
            <person name="Venkiteswaran J.J."/>
            <person name="Schiff S.L."/>
            <person name="Watanabe T."/>
            <person name="Fukui M."/>
            <person name="Hanada S."/>
            <person name="Tank M."/>
            <person name="Neufeld J.D."/>
        </authorList>
    </citation>
    <scope>NUCLEOTIDE SEQUENCE</scope>
    <source>
        <strain evidence="13">L227-S17</strain>
    </source>
</reference>
<keyword evidence="6" id="KW-0560">Oxidoreductase</keyword>
<evidence type="ECO:0000256" key="3">
    <source>
        <dbReference type="ARBA" id="ARBA00022692"/>
    </source>
</evidence>
<feature type="transmembrane region" description="Helical" evidence="10">
    <location>
        <begin position="21"/>
        <end position="42"/>
    </location>
</feature>
<evidence type="ECO:0000256" key="2">
    <source>
        <dbReference type="ARBA" id="ARBA00006214"/>
    </source>
</evidence>
<dbReference type="Pfam" id="PF07884">
    <property type="entry name" value="VKOR"/>
    <property type="match status" value="1"/>
</dbReference>
<evidence type="ECO:0000256" key="6">
    <source>
        <dbReference type="ARBA" id="ARBA00023002"/>
    </source>
</evidence>
<evidence type="ECO:0000313" key="14">
    <source>
        <dbReference type="Proteomes" id="UP000521676"/>
    </source>
</evidence>
<dbReference type="PANTHER" id="PTHR34573:SF1">
    <property type="entry name" value="VITAMIN K EPOXIDE REDUCTASE DOMAIN-CONTAINING PROTEIN"/>
    <property type="match status" value="1"/>
</dbReference>
<feature type="domain" description="Vitamin K epoxide reductase" evidence="11">
    <location>
        <begin position="21"/>
        <end position="160"/>
    </location>
</feature>
<dbReference type="InterPro" id="IPR012932">
    <property type="entry name" value="VKOR"/>
</dbReference>
<sequence length="167" mass="18390">MATKNKISIGTNTVEEQKNLGYLYDLLVIVLCLAGVGIAGYLSYTRLFAKAIICVEGGGCDTVNNSQYALLLGIPVSFLGFATYIVLAGLAMTRWLMARRNNTSLTYKLDWTLFIISLGSLVFSGYLMSMSFFVIKATCIWCLSSAGIITVLFILLAIRLWRSVEEI</sequence>
<dbReference type="SMART" id="SM00756">
    <property type="entry name" value="VKc"/>
    <property type="match status" value="1"/>
</dbReference>
<evidence type="ECO:0000256" key="5">
    <source>
        <dbReference type="ARBA" id="ARBA00022989"/>
    </source>
</evidence>
<dbReference type="Proteomes" id="UP000521676">
    <property type="component" value="Unassembled WGS sequence"/>
</dbReference>
<evidence type="ECO:0000256" key="8">
    <source>
        <dbReference type="ARBA" id="ARBA00023157"/>
    </source>
</evidence>
<dbReference type="CDD" id="cd12916">
    <property type="entry name" value="VKOR_1"/>
    <property type="match status" value="1"/>
</dbReference>
<keyword evidence="15" id="KW-1185">Reference proteome</keyword>
<protein>
    <submittedName>
        <fullName evidence="12">Vitamin K epoxide reductase family protein</fullName>
    </submittedName>
</protein>
<evidence type="ECO:0000256" key="9">
    <source>
        <dbReference type="ARBA" id="ARBA00023284"/>
    </source>
</evidence>
<evidence type="ECO:0000313" key="15">
    <source>
        <dbReference type="Proteomes" id="UP001431572"/>
    </source>
</evidence>
<feature type="transmembrane region" description="Helical" evidence="10">
    <location>
        <begin position="111"/>
        <end position="128"/>
    </location>
</feature>
<keyword evidence="3 10" id="KW-0812">Transmembrane</keyword>
<keyword evidence="4" id="KW-0874">Quinone</keyword>
<evidence type="ECO:0000256" key="4">
    <source>
        <dbReference type="ARBA" id="ARBA00022719"/>
    </source>
</evidence>
<dbReference type="GO" id="GO:0048038">
    <property type="term" value="F:quinone binding"/>
    <property type="evidence" value="ECO:0007669"/>
    <property type="project" value="UniProtKB-KW"/>
</dbReference>
<name>A0A8T7M2Q9_9CHLR</name>
<dbReference type="InterPro" id="IPR038354">
    <property type="entry name" value="VKOR_sf"/>
</dbReference>
<feature type="transmembrane region" description="Helical" evidence="10">
    <location>
        <begin position="134"/>
        <end position="158"/>
    </location>
</feature>
<dbReference type="EMBL" id="JACATZ010000001">
    <property type="protein sequence ID" value="NWJ46391.1"/>
    <property type="molecule type" value="Genomic_DNA"/>
</dbReference>
<keyword evidence="5 10" id="KW-1133">Transmembrane helix</keyword>
<accession>A0A8T7M2Q9</accession>
<dbReference type="PANTHER" id="PTHR34573">
    <property type="entry name" value="VKC DOMAIN-CONTAINING PROTEIN"/>
    <property type="match status" value="1"/>
</dbReference>
<dbReference type="GO" id="GO:0016020">
    <property type="term" value="C:membrane"/>
    <property type="evidence" value="ECO:0007669"/>
    <property type="project" value="UniProtKB-SubCell"/>
</dbReference>
<keyword evidence="8" id="KW-1015">Disulfide bond</keyword>